<evidence type="ECO:0000313" key="4">
    <source>
        <dbReference type="Proteomes" id="UP000276603"/>
    </source>
</evidence>
<protein>
    <submittedName>
        <fullName evidence="3">Alpha/beta fold hydrolase</fullName>
    </submittedName>
</protein>
<dbReference type="InterPro" id="IPR000073">
    <property type="entry name" value="AB_hydrolase_1"/>
</dbReference>
<name>A0A3B0C1W4_9FLAO</name>
<dbReference type="InterPro" id="IPR029058">
    <property type="entry name" value="AB_hydrolase_fold"/>
</dbReference>
<dbReference type="AlphaFoldDB" id="A0A3B0C1W4"/>
<keyword evidence="1" id="KW-1133">Transmembrane helix</keyword>
<keyword evidence="1" id="KW-0472">Membrane</keyword>
<sequence length="334" mass="37835">MRIIWKIFKWIGIFIGSLLLLIILTGLCLRLFSSKPQPPGELVDIGGFKLHINSTGAKNNKPTLVIEAGAGGHSEYYYWLSEGLKDSLRVVRYDRAGIGYSELSDGPRDPETIARELHTLLKEVGESPPYIMAGHSYGGHYIRVFTQLYPTEVAAMVFLDAPHPDIDERHNLPPPPSYMGAIYYTGAVLGDLGVLDLYTRIVERSILWAPGLPEEVTDRYQDYTLNGKYLWGYLEEEKWYRDLVEMSRNASEFDSLPIRVFSGTHLNEKAVRSMGLNPEKMRAERVEMQEEMANLSTNGKVFFLDGGHVTIFTEKKNADIICKEIIQLSEELKN</sequence>
<dbReference type="SUPFAM" id="SSF53474">
    <property type="entry name" value="alpha/beta-Hydrolases"/>
    <property type="match status" value="1"/>
</dbReference>
<reference evidence="3 4" key="1">
    <citation type="submission" date="2018-10" db="EMBL/GenBank/DDBJ databases">
        <title>Ulvibacterium marinum gen. nov., sp. nov., a novel marine bacterium of the family Flavobacteriaceae, isolated from a culture of the green alga Ulva prolifera.</title>
        <authorList>
            <person name="Zhang Z."/>
        </authorList>
    </citation>
    <scope>NUCLEOTIDE SEQUENCE [LARGE SCALE GENOMIC DNA]</scope>
    <source>
        <strain evidence="3 4">CCMM003</strain>
    </source>
</reference>
<feature type="domain" description="AB hydrolase-1" evidence="2">
    <location>
        <begin position="62"/>
        <end position="178"/>
    </location>
</feature>
<evidence type="ECO:0000256" key="1">
    <source>
        <dbReference type="SAM" id="Phobius"/>
    </source>
</evidence>
<evidence type="ECO:0000259" key="2">
    <source>
        <dbReference type="Pfam" id="PF00561"/>
    </source>
</evidence>
<dbReference type="GO" id="GO:0016787">
    <property type="term" value="F:hydrolase activity"/>
    <property type="evidence" value="ECO:0007669"/>
    <property type="project" value="UniProtKB-KW"/>
</dbReference>
<keyword evidence="4" id="KW-1185">Reference proteome</keyword>
<organism evidence="3 4">
    <name type="scientific">Ulvibacterium marinum</name>
    <dbReference type="NCBI Taxonomy" id="2419782"/>
    <lineage>
        <taxon>Bacteria</taxon>
        <taxon>Pseudomonadati</taxon>
        <taxon>Bacteroidota</taxon>
        <taxon>Flavobacteriia</taxon>
        <taxon>Flavobacteriales</taxon>
        <taxon>Flavobacteriaceae</taxon>
        <taxon>Ulvibacterium</taxon>
    </lineage>
</organism>
<gene>
    <name evidence="3" type="ORF">D7Z94_18745</name>
</gene>
<proteinExistence type="predicted"/>
<dbReference type="OrthoDB" id="59888at2"/>
<dbReference type="Gene3D" id="3.40.50.1820">
    <property type="entry name" value="alpha/beta hydrolase"/>
    <property type="match status" value="1"/>
</dbReference>
<dbReference type="Proteomes" id="UP000276603">
    <property type="component" value="Unassembled WGS sequence"/>
</dbReference>
<evidence type="ECO:0000313" key="3">
    <source>
        <dbReference type="EMBL" id="RKN80265.1"/>
    </source>
</evidence>
<feature type="transmembrane region" description="Helical" evidence="1">
    <location>
        <begin position="7"/>
        <end position="32"/>
    </location>
</feature>
<dbReference type="Pfam" id="PF00561">
    <property type="entry name" value="Abhydrolase_1"/>
    <property type="match status" value="1"/>
</dbReference>
<keyword evidence="3" id="KW-0378">Hydrolase</keyword>
<accession>A0A3B0C1W4</accession>
<comment type="caution">
    <text evidence="3">The sequence shown here is derived from an EMBL/GenBank/DDBJ whole genome shotgun (WGS) entry which is preliminary data.</text>
</comment>
<dbReference type="RefSeq" id="WP_120713074.1">
    <property type="nucleotide sequence ID" value="NZ_RBCJ01000003.1"/>
</dbReference>
<keyword evidence="1" id="KW-0812">Transmembrane</keyword>
<dbReference type="EMBL" id="RBCJ01000003">
    <property type="protein sequence ID" value="RKN80265.1"/>
    <property type="molecule type" value="Genomic_DNA"/>
</dbReference>